<evidence type="ECO:0000313" key="3">
    <source>
        <dbReference type="EMBL" id="MBL3655523.1"/>
    </source>
</evidence>
<protein>
    <submittedName>
        <fullName evidence="3">Aldo/keto reductase</fullName>
    </submittedName>
</protein>
<dbReference type="SUPFAM" id="SSF51430">
    <property type="entry name" value="NAD(P)-linked oxidoreductase"/>
    <property type="match status" value="1"/>
</dbReference>
<dbReference type="PANTHER" id="PTHR43625">
    <property type="entry name" value="AFLATOXIN B1 ALDEHYDE REDUCTASE"/>
    <property type="match status" value="1"/>
</dbReference>
<dbReference type="Gene3D" id="3.20.20.100">
    <property type="entry name" value="NADP-dependent oxidoreductase domain"/>
    <property type="match status" value="1"/>
</dbReference>
<comment type="caution">
    <text evidence="3">The sequence shown here is derived from an EMBL/GenBank/DDBJ whole genome shotgun (WGS) entry which is preliminary data.</text>
</comment>
<organism evidence="3 4">
    <name type="scientific">Fulvivirga sediminis</name>
    <dbReference type="NCBI Taxonomy" id="2803949"/>
    <lineage>
        <taxon>Bacteria</taxon>
        <taxon>Pseudomonadati</taxon>
        <taxon>Bacteroidota</taxon>
        <taxon>Cytophagia</taxon>
        <taxon>Cytophagales</taxon>
        <taxon>Fulvivirgaceae</taxon>
        <taxon>Fulvivirga</taxon>
    </lineage>
</organism>
<dbReference type="GO" id="GO:0016491">
    <property type="term" value="F:oxidoreductase activity"/>
    <property type="evidence" value="ECO:0007669"/>
    <property type="project" value="UniProtKB-KW"/>
</dbReference>
<dbReference type="EMBL" id="JAESIY010000002">
    <property type="protein sequence ID" value="MBL3655523.1"/>
    <property type="molecule type" value="Genomic_DNA"/>
</dbReference>
<dbReference type="AlphaFoldDB" id="A0A937JXI8"/>
<dbReference type="InterPro" id="IPR036812">
    <property type="entry name" value="NAD(P)_OxRdtase_dom_sf"/>
</dbReference>
<evidence type="ECO:0000256" key="1">
    <source>
        <dbReference type="ARBA" id="ARBA00023002"/>
    </source>
</evidence>
<reference evidence="3" key="1">
    <citation type="submission" date="2021-01" db="EMBL/GenBank/DDBJ databases">
        <title>Fulvivirga kasyanovii gen. nov., sp nov., a novel member of the phylum Bacteroidetes isolated from seawater in a mussel farm.</title>
        <authorList>
            <person name="Zhao L.-H."/>
            <person name="Wang Z.-J."/>
        </authorList>
    </citation>
    <scope>NUCLEOTIDE SEQUENCE</scope>
    <source>
        <strain evidence="3">2943</strain>
    </source>
</reference>
<dbReference type="InterPro" id="IPR050791">
    <property type="entry name" value="Aldo-Keto_reductase"/>
</dbReference>
<keyword evidence="1" id="KW-0560">Oxidoreductase</keyword>
<keyword evidence="4" id="KW-1185">Reference proteome</keyword>
<dbReference type="RefSeq" id="WP_202243189.1">
    <property type="nucleotide sequence ID" value="NZ_JAESIY010000002.1"/>
</dbReference>
<evidence type="ECO:0000259" key="2">
    <source>
        <dbReference type="Pfam" id="PF00248"/>
    </source>
</evidence>
<dbReference type="GO" id="GO:0005737">
    <property type="term" value="C:cytoplasm"/>
    <property type="evidence" value="ECO:0007669"/>
    <property type="project" value="TreeGrafter"/>
</dbReference>
<accession>A0A937JXI8</accession>
<dbReference type="Proteomes" id="UP000659388">
    <property type="component" value="Unassembled WGS sequence"/>
</dbReference>
<sequence>MVTEKLNLTYKIGDLEVNRLGFGGMQLTGKGVWGEVPDRENGLKVLQRAVELGVNFIDTADSYGPYTNEKLVADALHPYKDGLVIATKSGLERPGPDEWVPNGDPDHIRKGIEGSLERLQVDQIDLWQLHRIDSKVPVRETLEPVIKAVEDGKIKYVGISEVTVDQIKEVQDLLPIVSVQNRYNLGDREWEEVLDYTTENGLAFIPWFPLASGPDKMQEKIESIAKKYDATTAQIALAWLMKRAENILLIPGTKSLEHLEENIKAAEIELTDSEFEALSK</sequence>
<proteinExistence type="predicted"/>
<dbReference type="CDD" id="cd19088">
    <property type="entry name" value="AKR_AKR13B1"/>
    <property type="match status" value="1"/>
</dbReference>
<gene>
    <name evidence="3" type="ORF">JL102_05230</name>
</gene>
<evidence type="ECO:0000313" key="4">
    <source>
        <dbReference type="Proteomes" id="UP000659388"/>
    </source>
</evidence>
<dbReference type="InterPro" id="IPR023210">
    <property type="entry name" value="NADP_OxRdtase_dom"/>
</dbReference>
<dbReference type="InterPro" id="IPR020471">
    <property type="entry name" value="AKR"/>
</dbReference>
<dbReference type="PANTHER" id="PTHR43625:SF40">
    <property type="entry name" value="ALDO-KETO REDUCTASE YAKC [NADP(+)]"/>
    <property type="match status" value="1"/>
</dbReference>
<name>A0A937JXI8_9BACT</name>
<dbReference type="Pfam" id="PF00248">
    <property type="entry name" value="Aldo_ket_red"/>
    <property type="match status" value="1"/>
</dbReference>
<dbReference type="PRINTS" id="PR00069">
    <property type="entry name" value="ALDKETRDTASE"/>
</dbReference>
<feature type="domain" description="NADP-dependent oxidoreductase" evidence="2">
    <location>
        <begin position="19"/>
        <end position="278"/>
    </location>
</feature>